<dbReference type="Gene3D" id="2.40.280.10">
    <property type="match status" value="1"/>
</dbReference>
<dbReference type="InterPro" id="IPR020081">
    <property type="entry name" value="SsrA-bd_prot_CS"/>
</dbReference>
<reference evidence="5" key="1">
    <citation type="journal article" date="2020" name="mSystems">
        <title>Genome- and Community-Level Interaction Insights into Carbon Utilization and Element Cycling Functions of Hydrothermarchaeota in Hydrothermal Sediment.</title>
        <authorList>
            <person name="Zhou Z."/>
            <person name="Liu Y."/>
            <person name="Xu W."/>
            <person name="Pan J."/>
            <person name="Luo Z.H."/>
            <person name="Li M."/>
        </authorList>
    </citation>
    <scope>NUCLEOTIDE SEQUENCE [LARGE SCALE GENOMIC DNA]</scope>
    <source>
        <strain evidence="5">SpSt-349</strain>
    </source>
</reference>
<comment type="similarity">
    <text evidence="3">Belongs to the SmpB family.</text>
</comment>
<dbReference type="GO" id="GO:0005829">
    <property type="term" value="C:cytosol"/>
    <property type="evidence" value="ECO:0007669"/>
    <property type="project" value="TreeGrafter"/>
</dbReference>
<evidence type="ECO:0000256" key="1">
    <source>
        <dbReference type="ARBA" id="ARBA00022490"/>
    </source>
</evidence>
<gene>
    <name evidence="3 5" type="primary">smpB</name>
    <name evidence="5" type="ORF">ENQ87_02915</name>
</gene>
<protein>
    <recommendedName>
        <fullName evidence="3">SsrA-binding protein</fullName>
    </recommendedName>
    <alternativeName>
        <fullName evidence="3">Small protein B</fullName>
    </alternativeName>
</protein>
<dbReference type="NCBIfam" id="TIGR00086">
    <property type="entry name" value="smpB"/>
    <property type="match status" value="1"/>
</dbReference>
<accession>A0A831TZG7</accession>
<dbReference type="PROSITE" id="PS01317">
    <property type="entry name" value="SSRP"/>
    <property type="match status" value="1"/>
</dbReference>
<dbReference type="CDD" id="cd09294">
    <property type="entry name" value="SmpB"/>
    <property type="match status" value="1"/>
</dbReference>
<evidence type="ECO:0000256" key="2">
    <source>
        <dbReference type="ARBA" id="ARBA00022884"/>
    </source>
</evidence>
<dbReference type="PANTHER" id="PTHR30308">
    <property type="entry name" value="TMRNA-BINDING COMPONENT OF TRANS-TRANSLATION TAGGING COMPLEX"/>
    <property type="match status" value="1"/>
</dbReference>
<dbReference type="SUPFAM" id="SSF74982">
    <property type="entry name" value="Small protein B (SmpB)"/>
    <property type="match status" value="1"/>
</dbReference>
<dbReference type="Pfam" id="PF01668">
    <property type="entry name" value="SmpB"/>
    <property type="match status" value="1"/>
</dbReference>
<dbReference type="GO" id="GO:0070929">
    <property type="term" value="P:trans-translation"/>
    <property type="evidence" value="ECO:0007669"/>
    <property type="project" value="UniProtKB-UniRule"/>
</dbReference>
<dbReference type="AlphaFoldDB" id="A0A831TZG7"/>
<dbReference type="PANTHER" id="PTHR30308:SF2">
    <property type="entry name" value="SSRA-BINDING PROTEIN"/>
    <property type="match status" value="1"/>
</dbReference>
<keyword evidence="2 3" id="KW-0694">RNA-binding</keyword>
<organism evidence="5">
    <name type="scientific">Geobacter metallireducens</name>
    <dbReference type="NCBI Taxonomy" id="28232"/>
    <lineage>
        <taxon>Bacteria</taxon>
        <taxon>Pseudomonadati</taxon>
        <taxon>Thermodesulfobacteriota</taxon>
        <taxon>Desulfuromonadia</taxon>
        <taxon>Geobacterales</taxon>
        <taxon>Geobacteraceae</taxon>
        <taxon>Geobacter</taxon>
    </lineage>
</organism>
<feature type="region of interest" description="Disordered" evidence="4">
    <location>
        <begin position="129"/>
        <end position="153"/>
    </location>
</feature>
<comment type="caution">
    <text evidence="5">The sequence shown here is derived from an EMBL/GenBank/DDBJ whole genome shotgun (WGS) entry which is preliminary data.</text>
</comment>
<dbReference type="EMBL" id="DSOV01000009">
    <property type="protein sequence ID" value="HEN41318.1"/>
    <property type="molecule type" value="Genomic_DNA"/>
</dbReference>
<comment type="subcellular location">
    <subcellularLocation>
        <location evidence="3">Cytoplasm</location>
    </subcellularLocation>
    <text evidence="3">The tmRNA-SmpB complex associates with stalled 70S ribosomes.</text>
</comment>
<dbReference type="HAMAP" id="MF_00023">
    <property type="entry name" value="SmpB"/>
    <property type="match status" value="1"/>
</dbReference>
<dbReference type="GO" id="GO:0070930">
    <property type="term" value="P:trans-translation-dependent protein tagging"/>
    <property type="evidence" value="ECO:0007669"/>
    <property type="project" value="TreeGrafter"/>
</dbReference>
<evidence type="ECO:0000313" key="5">
    <source>
        <dbReference type="EMBL" id="HEN41318.1"/>
    </source>
</evidence>
<name>A0A831TZG7_GEOME</name>
<keyword evidence="1 3" id="KW-0963">Cytoplasm</keyword>
<proteinExistence type="inferred from homology"/>
<sequence>MGEKLICNNKKAFHDYFIEERFEAGMVLTGTEVKSLRMGKANLNDSFALVRGGEIFLHNLHINPYDFGNRQNHDPDRLRKLLMHKSEIEKLFGKIREKGYSVVPLRLYFKNGLAKVELGLAKGKKLYDKREDMKKKDQSREMAQALRERSKSC</sequence>
<dbReference type="NCBIfam" id="NF003843">
    <property type="entry name" value="PRK05422.1"/>
    <property type="match status" value="1"/>
</dbReference>
<dbReference type="InterPro" id="IPR023620">
    <property type="entry name" value="SmpB"/>
</dbReference>
<dbReference type="GO" id="GO:0003723">
    <property type="term" value="F:RNA binding"/>
    <property type="evidence" value="ECO:0007669"/>
    <property type="project" value="UniProtKB-UniRule"/>
</dbReference>
<evidence type="ECO:0000256" key="4">
    <source>
        <dbReference type="SAM" id="MobiDB-lite"/>
    </source>
</evidence>
<dbReference type="InterPro" id="IPR000037">
    <property type="entry name" value="SsrA-bd_prot"/>
</dbReference>
<comment type="function">
    <text evidence="3">Required for rescue of stalled ribosomes mediated by trans-translation. Binds to transfer-messenger RNA (tmRNA), required for stable association of tmRNA with ribosomes. tmRNA and SmpB together mimic tRNA shape, replacing the anticodon stem-loop with SmpB. tmRNA is encoded by the ssrA gene; the 2 termini fold to resemble tRNA(Ala) and it encodes a 'tag peptide', a short internal open reading frame. During trans-translation Ala-aminoacylated tmRNA acts like a tRNA, entering the A-site of stalled ribosomes, displacing the stalled mRNA. The ribosome then switches to translate the ORF on the tmRNA; the nascent peptide is terminated with the 'tag peptide' encoded by the tmRNA and targeted for degradation. The ribosome is freed to recommence translation, which seems to be the essential function of trans-translation.</text>
</comment>
<evidence type="ECO:0000256" key="3">
    <source>
        <dbReference type="HAMAP-Rule" id="MF_00023"/>
    </source>
</evidence>